<dbReference type="RefSeq" id="WP_092368725.1">
    <property type="nucleotide sequence ID" value="NZ_BMGV01000008.1"/>
</dbReference>
<dbReference type="STRING" id="1227549.SAMN05444007_108265"/>
<evidence type="ECO:0000313" key="2">
    <source>
        <dbReference type="Proteomes" id="UP000199379"/>
    </source>
</evidence>
<sequence length="122" mass="12525">MAFWNDNVHDQGLNWAIAQANLLSICSQEPTTFTEATSTYELGNGAVTLGSAQNGDTDGRKSVVPALTDEDVDSSGTASHVALTGSGGSDLVATVALTASQAVTSGNKFSTSAFDLVKRDPT</sequence>
<dbReference type="Proteomes" id="UP000199379">
    <property type="component" value="Unassembled WGS sequence"/>
</dbReference>
<evidence type="ECO:0000313" key="1">
    <source>
        <dbReference type="EMBL" id="SEJ91967.1"/>
    </source>
</evidence>
<dbReference type="AlphaFoldDB" id="A0A1H7CTR4"/>
<name>A0A1H7CTR4_9RHOB</name>
<accession>A0A1H7CTR4</accession>
<reference evidence="1 2" key="1">
    <citation type="submission" date="2016-10" db="EMBL/GenBank/DDBJ databases">
        <authorList>
            <person name="de Groot N.N."/>
        </authorList>
    </citation>
    <scope>NUCLEOTIDE SEQUENCE [LARGE SCALE GENOMIC DNA]</scope>
    <source>
        <strain evidence="1 2">DSM 29340</strain>
    </source>
</reference>
<gene>
    <name evidence="1" type="ORF">SAMN05444007_108265</name>
</gene>
<keyword evidence="2" id="KW-1185">Reference proteome</keyword>
<protein>
    <submittedName>
        <fullName evidence="1">Uncharacterized protein</fullName>
    </submittedName>
</protein>
<dbReference type="EMBL" id="FNYD01000008">
    <property type="protein sequence ID" value="SEJ91967.1"/>
    <property type="molecule type" value="Genomic_DNA"/>
</dbReference>
<proteinExistence type="predicted"/>
<dbReference type="OrthoDB" id="7876261at2"/>
<organism evidence="1 2">
    <name type="scientific">Cribrihabitans marinus</name>
    <dbReference type="NCBI Taxonomy" id="1227549"/>
    <lineage>
        <taxon>Bacteria</taxon>
        <taxon>Pseudomonadati</taxon>
        <taxon>Pseudomonadota</taxon>
        <taxon>Alphaproteobacteria</taxon>
        <taxon>Rhodobacterales</taxon>
        <taxon>Paracoccaceae</taxon>
        <taxon>Cribrihabitans</taxon>
    </lineage>
</organism>